<evidence type="ECO:0000256" key="1">
    <source>
        <dbReference type="PIRSR" id="PIRSR600250-50"/>
    </source>
</evidence>
<evidence type="ECO:0000256" key="2">
    <source>
        <dbReference type="SAM" id="SignalP"/>
    </source>
</evidence>
<feature type="signal peptide" evidence="2">
    <location>
        <begin position="1"/>
        <end position="17"/>
    </location>
</feature>
<accession>A0A8I3A8Y3</accession>
<evidence type="ECO:0000313" key="4">
    <source>
        <dbReference type="Proteomes" id="UP000683000"/>
    </source>
</evidence>
<gene>
    <name evidence="3" type="ORF">JVT61DRAFT_4635</name>
</gene>
<reference evidence="3" key="1">
    <citation type="submission" date="2021-03" db="EMBL/GenBank/DDBJ databases">
        <title>Evolutionary innovations through gain and loss of genes in the ectomycorrhizal Boletales.</title>
        <authorList>
            <person name="Wu G."/>
            <person name="Miyauchi S."/>
            <person name="Morin E."/>
            <person name="Yang Z.-L."/>
            <person name="Xu J."/>
            <person name="Martin F.M."/>
        </authorList>
    </citation>
    <scope>NUCLEOTIDE SEQUENCE</scope>
    <source>
        <strain evidence="3">BR01</strain>
    </source>
</reference>
<organism evidence="3 4">
    <name type="scientific">Boletus reticuloceps</name>
    <dbReference type="NCBI Taxonomy" id="495285"/>
    <lineage>
        <taxon>Eukaryota</taxon>
        <taxon>Fungi</taxon>
        <taxon>Dikarya</taxon>
        <taxon>Basidiomycota</taxon>
        <taxon>Agaricomycotina</taxon>
        <taxon>Agaricomycetes</taxon>
        <taxon>Agaricomycetidae</taxon>
        <taxon>Boletales</taxon>
        <taxon>Boletineae</taxon>
        <taxon>Boletaceae</taxon>
        <taxon>Boletoideae</taxon>
        <taxon>Boletus</taxon>
    </lineage>
</organism>
<name>A0A8I3A8Y3_9AGAM</name>
<dbReference type="GO" id="GO:0070007">
    <property type="term" value="F:glutamic-type endopeptidase activity"/>
    <property type="evidence" value="ECO:0007669"/>
    <property type="project" value="InterPro"/>
</dbReference>
<dbReference type="PANTHER" id="PTHR37536:SF1">
    <property type="entry name" value="ASPERGILLOPEPSIN, PUTAITVE (AFU_ORTHOLOGUE AFUA_7G01200)"/>
    <property type="match status" value="1"/>
</dbReference>
<dbReference type="GO" id="GO:0006508">
    <property type="term" value="P:proteolysis"/>
    <property type="evidence" value="ECO:0007669"/>
    <property type="project" value="InterPro"/>
</dbReference>
<dbReference type="InterPro" id="IPR000250">
    <property type="entry name" value="Peptidase_G1"/>
</dbReference>
<feature type="active site" description="Proton acceptor" evidence="1">
    <location>
        <position position="190"/>
    </location>
</feature>
<dbReference type="PANTHER" id="PTHR37536">
    <property type="entry name" value="PUTATIVE (AFU_ORTHOLOGUE AFUA_3G02970)-RELATED"/>
    <property type="match status" value="1"/>
</dbReference>
<dbReference type="Proteomes" id="UP000683000">
    <property type="component" value="Unassembled WGS sequence"/>
</dbReference>
<protein>
    <submittedName>
        <fullName evidence="3">Peptidase A4 family-domain-containing protein</fullName>
    </submittedName>
</protein>
<feature type="chain" id="PRO_5034002772" evidence="2">
    <location>
        <begin position="18"/>
        <end position="250"/>
    </location>
</feature>
<proteinExistence type="predicted"/>
<keyword evidence="4" id="KW-1185">Reference proteome</keyword>
<keyword evidence="2" id="KW-0732">Signal</keyword>
<dbReference type="Gene3D" id="2.60.120.700">
    <property type="entry name" value="Peptidase G1"/>
    <property type="match status" value="1"/>
</dbReference>
<comment type="caution">
    <text evidence="3">The sequence shown here is derived from an EMBL/GenBank/DDBJ whole genome shotgun (WGS) entry which is preliminary data.</text>
</comment>
<dbReference type="SUPFAM" id="SSF49899">
    <property type="entry name" value="Concanavalin A-like lectins/glucanases"/>
    <property type="match status" value="1"/>
</dbReference>
<dbReference type="OrthoDB" id="2667120at2759"/>
<evidence type="ECO:0000313" key="3">
    <source>
        <dbReference type="EMBL" id="KAG6374000.1"/>
    </source>
</evidence>
<dbReference type="InterPro" id="IPR038656">
    <property type="entry name" value="Peptidase_G1_sf"/>
</dbReference>
<dbReference type="EMBL" id="JAGFBS010000019">
    <property type="protein sequence ID" value="KAG6374000.1"/>
    <property type="molecule type" value="Genomic_DNA"/>
</dbReference>
<sequence>MLFKVVPLFLLASTVLAIPSKLGARLARRRANRQSQIINRLEQVDSAISDEQYSNNWAGAVWARRDNTFTFVTGTFVVPTPSGSNGDSASAWVGIDGDTCTSAILQTGIDFTVSANGPTYAAWYEFYPAPSADFSGITIAPGDTIKLTVTTSSLHSGTATIDNLTRNEQVSQDLSSSVPLCGQNAEWIVEDYDVNSGPVPFANFGTVTFTDANAGAAYTPSGAGIVDIKQSGQVMTSTSIAESSVTIKHT</sequence>
<dbReference type="AlphaFoldDB" id="A0A8I3A8Y3"/>
<dbReference type="PRINTS" id="PR00977">
    <property type="entry name" value="SCYTLDPTASE"/>
</dbReference>
<dbReference type="Pfam" id="PF01828">
    <property type="entry name" value="Peptidase_A4"/>
    <property type="match status" value="1"/>
</dbReference>
<dbReference type="InterPro" id="IPR013320">
    <property type="entry name" value="ConA-like_dom_sf"/>
</dbReference>
<dbReference type="CDD" id="cd13426">
    <property type="entry name" value="Peptidase_G1"/>
    <property type="match status" value="1"/>
</dbReference>